<protein>
    <recommendedName>
        <fullName evidence="4">Putative HNH nuclease YajD</fullName>
    </recommendedName>
</protein>
<evidence type="ECO:0000256" key="4">
    <source>
        <dbReference type="ARBA" id="ARBA00040194"/>
    </source>
</evidence>
<dbReference type="GO" id="GO:0008270">
    <property type="term" value="F:zinc ion binding"/>
    <property type="evidence" value="ECO:0007669"/>
    <property type="project" value="InterPro"/>
</dbReference>
<evidence type="ECO:0000313" key="7">
    <source>
        <dbReference type="Proteomes" id="UP000245624"/>
    </source>
</evidence>
<keyword evidence="1" id="KW-0540">Nuclease</keyword>
<dbReference type="Proteomes" id="UP000245624">
    <property type="component" value="Unassembled WGS sequence"/>
</dbReference>
<dbReference type="GO" id="GO:0004519">
    <property type="term" value="F:endonuclease activity"/>
    <property type="evidence" value="ECO:0007669"/>
    <property type="project" value="InterPro"/>
</dbReference>
<proteinExistence type="inferred from homology"/>
<dbReference type="GO" id="GO:0005829">
    <property type="term" value="C:cytosol"/>
    <property type="evidence" value="ECO:0007669"/>
    <property type="project" value="TreeGrafter"/>
</dbReference>
<evidence type="ECO:0000256" key="3">
    <source>
        <dbReference type="ARBA" id="ARBA00038412"/>
    </source>
</evidence>
<sequence length="114" mass="14187">MHEYKTKQQKRKFYDSKEWKLLRVKVKQRDNYECQECKRKGRVTIDTNEYSESAKRKKIMLVVDHIKEIEDYPELALDEDNLETLCVTCHNKKHGRYVDYSKWRKKPKWDDEWW</sequence>
<dbReference type="GO" id="GO:0016787">
    <property type="term" value="F:hydrolase activity"/>
    <property type="evidence" value="ECO:0007669"/>
    <property type="project" value="UniProtKB-KW"/>
</dbReference>
<feature type="domain" description="HNH nuclease" evidence="5">
    <location>
        <begin position="21"/>
        <end position="91"/>
    </location>
</feature>
<dbReference type="AlphaFoldDB" id="A0A317L0E4"/>
<evidence type="ECO:0000256" key="1">
    <source>
        <dbReference type="ARBA" id="ARBA00022722"/>
    </source>
</evidence>
<gene>
    <name evidence="6" type="ORF">DLJ74_07600</name>
</gene>
<keyword evidence="2 6" id="KW-0378">Hydrolase</keyword>
<dbReference type="RefSeq" id="WP_109984023.1">
    <property type="nucleotide sequence ID" value="NZ_QGTD01000008.1"/>
</dbReference>
<dbReference type="SMART" id="SM00507">
    <property type="entry name" value="HNHc"/>
    <property type="match status" value="1"/>
</dbReference>
<evidence type="ECO:0000313" key="6">
    <source>
        <dbReference type="EMBL" id="PWU68308.1"/>
    </source>
</evidence>
<evidence type="ECO:0000256" key="2">
    <source>
        <dbReference type="ARBA" id="ARBA00022801"/>
    </source>
</evidence>
<comment type="similarity">
    <text evidence="3">Belongs to the HNH nuclease family.</text>
</comment>
<dbReference type="Gene3D" id="1.10.30.50">
    <property type="match status" value="1"/>
</dbReference>
<keyword evidence="7" id="KW-1185">Reference proteome</keyword>
<organism evidence="6 7">
    <name type="scientific">Gracilibacillus dipsosauri</name>
    <dbReference type="NCBI Taxonomy" id="178340"/>
    <lineage>
        <taxon>Bacteria</taxon>
        <taxon>Bacillati</taxon>
        <taxon>Bacillota</taxon>
        <taxon>Bacilli</taxon>
        <taxon>Bacillales</taxon>
        <taxon>Bacillaceae</taxon>
        <taxon>Gracilibacillus</taxon>
    </lineage>
</organism>
<comment type="caution">
    <text evidence="6">The sequence shown here is derived from an EMBL/GenBank/DDBJ whole genome shotgun (WGS) entry which is preliminary data.</text>
</comment>
<dbReference type="PANTHER" id="PTHR41286">
    <property type="entry name" value="HNH NUCLEASE YAJD-RELATED"/>
    <property type="match status" value="1"/>
</dbReference>
<evidence type="ECO:0000259" key="5">
    <source>
        <dbReference type="SMART" id="SM00507"/>
    </source>
</evidence>
<dbReference type="PANTHER" id="PTHR41286:SF1">
    <property type="entry name" value="HNH NUCLEASE YAJD-RELATED"/>
    <property type="match status" value="1"/>
</dbReference>
<reference evidence="6 7" key="1">
    <citation type="submission" date="2018-05" db="EMBL/GenBank/DDBJ databases">
        <title>Genomic analysis of Gracilibacillus dipsosauri DD1 reveals novel features of a salt-tolerant amylase.</title>
        <authorList>
            <person name="Deutch C.E."/>
            <person name="Yang S."/>
        </authorList>
    </citation>
    <scope>NUCLEOTIDE SEQUENCE [LARGE SCALE GENOMIC DNA]</scope>
    <source>
        <strain evidence="6 7">DD1</strain>
    </source>
</reference>
<dbReference type="CDD" id="cd00085">
    <property type="entry name" value="HNHc"/>
    <property type="match status" value="1"/>
</dbReference>
<dbReference type="OrthoDB" id="9811997at2"/>
<dbReference type="InterPro" id="IPR002711">
    <property type="entry name" value="HNH"/>
</dbReference>
<dbReference type="Pfam" id="PF01844">
    <property type="entry name" value="HNH"/>
    <property type="match status" value="1"/>
</dbReference>
<accession>A0A317L0E4</accession>
<dbReference type="GO" id="GO:0003676">
    <property type="term" value="F:nucleic acid binding"/>
    <property type="evidence" value="ECO:0007669"/>
    <property type="project" value="InterPro"/>
</dbReference>
<name>A0A317L0E4_9BACI</name>
<dbReference type="EMBL" id="QGTD01000008">
    <property type="protein sequence ID" value="PWU68308.1"/>
    <property type="molecule type" value="Genomic_DNA"/>
</dbReference>
<dbReference type="InterPro" id="IPR003615">
    <property type="entry name" value="HNH_nuc"/>
</dbReference>